<evidence type="ECO:0000256" key="1">
    <source>
        <dbReference type="ARBA" id="ARBA00005474"/>
    </source>
</evidence>
<dbReference type="EMBL" id="JAUUTY010000298">
    <property type="protein sequence ID" value="KAK1602229.1"/>
    <property type="molecule type" value="Genomic_DNA"/>
</dbReference>
<evidence type="ECO:0000313" key="3">
    <source>
        <dbReference type="EMBL" id="KAK1602229.1"/>
    </source>
</evidence>
<dbReference type="PANTHER" id="PTHR31301">
    <property type="entry name" value="LOB DOMAIN-CONTAINING PROTEIN 4-RELATED"/>
    <property type="match status" value="1"/>
</dbReference>
<comment type="caution">
    <text evidence="3">The sequence shown here is derived from an EMBL/GenBank/DDBJ whole genome shotgun (WGS) entry which is preliminary data.</text>
</comment>
<reference evidence="3" key="1">
    <citation type="submission" date="2023-07" db="EMBL/GenBank/DDBJ databases">
        <title>A chromosome-level genome assembly of Lolium multiflorum.</title>
        <authorList>
            <person name="Chen Y."/>
            <person name="Copetti D."/>
            <person name="Kolliker R."/>
            <person name="Studer B."/>
        </authorList>
    </citation>
    <scope>NUCLEOTIDE SEQUENCE</scope>
    <source>
        <strain evidence="3">02402/16</strain>
        <tissue evidence="3">Leaf</tissue>
    </source>
</reference>
<feature type="domain" description="LOB" evidence="2">
    <location>
        <begin position="12"/>
        <end position="113"/>
    </location>
</feature>
<evidence type="ECO:0000313" key="4">
    <source>
        <dbReference type="EMBL" id="KAK1629361.1"/>
    </source>
</evidence>
<evidence type="ECO:0000259" key="2">
    <source>
        <dbReference type="PROSITE" id="PS50891"/>
    </source>
</evidence>
<name>A0AAD8QHM8_LOLMU</name>
<organism evidence="3 5">
    <name type="scientific">Lolium multiflorum</name>
    <name type="common">Italian ryegrass</name>
    <name type="synonym">Lolium perenne subsp. multiflorum</name>
    <dbReference type="NCBI Taxonomy" id="4521"/>
    <lineage>
        <taxon>Eukaryota</taxon>
        <taxon>Viridiplantae</taxon>
        <taxon>Streptophyta</taxon>
        <taxon>Embryophyta</taxon>
        <taxon>Tracheophyta</taxon>
        <taxon>Spermatophyta</taxon>
        <taxon>Magnoliopsida</taxon>
        <taxon>Liliopsida</taxon>
        <taxon>Poales</taxon>
        <taxon>Poaceae</taxon>
        <taxon>BOP clade</taxon>
        <taxon>Pooideae</taxon>
        <taxon>Poodae</taxon>
        <taxon>Poeae</taxon>
        <taxon>Poeae Chloroplast Group 2 (Poeae type)</taxon>
        <taxon>Loliodinae</taxon>
        <taxon>Loliinae</taxon>
        <taxon>Lolium</taxon>
    </lineage>
</organism>
<dbReference type="PANTHER" id="PTHR31301:SF202">
    <property type="entry name" value="LOB DOMAIN-CONTAINING PROTEIN"/>
    <property type="match status" value="1"/>
</dbReference>
<gene>
    <name evidence="4" type="ORF">QYE76_003676</name>
    <name evidence="3" type="ORF">QYE76_037533</name>
</gene>
<evidence type="ECO:0000313" key="5">
    <source>
        <dbReference type="Proteomes" id="UP001231189"/>
    </source>
</evidence>
<dbReference type="AlphaFoldDB" id="A0AAD8QHM8"/>
<sequence length="177" mass="19693">MAGVQSGSSSATPCASCKLLRRRCARDCVFAPYFPPEDPHRFATVHRVFGASNVSKMLQELPVAQRADAVSSLVYEATARMRDPVYGCAGAISYLQQQVAQLQAQLAVAQVEILQRIHHPSPGAAFHLQELQQRPEQQQLMQMDDDDKVYSSLVMQNDLMSTLLLQEACLKKESLWT</sequence>
<proteinExistence type="inferred from homology"/>
<keyword evidence="5" id="KW-1185">Reference proteome</keyword>
<dbReference type="Pfam" id="PF03195">
    <property type="entry name" value="LOB"/>
    <property type="match status" value="1"/>
</dbReference>
<dbReference type="Proteomes" id="UP001231189">
    <property type="component" value="Unassembled WGS sequence"/>
</dbReference>
<accession>A0AAD8QHM8</accession>
<dbReference type="EMBL" id="JAUUTY010000005">
    <property type="protein sequence ID" value="KAK1629361.1"/>
    <property type="molecule type" value="Genomic_DNA"/>
</dbReference>
<dbReference type="PROSITE" id="PS50891">
    <property type="entry name" value="LOB"/>
    <property type="match status" value="1"/>
</dbReference>
<protein>
    <recommendedName>
        <fullName evidence="2">LOB domain-containing protein</fullName>
    </recommendedName>
</protein>
<comment type="similarity">
    <text evidence="1">Belongs to the LOB domain-containing protein family.</text>
</comment>
<dbReference type="InterPro" id="IPR004883">
    <property type="entry name" value="LOB"/>
</dbReference>